<evidence type="ECO:0000256" key="1">
    <source>
        <dbReference type="SAM" id="MobiDB-lite"/>
    </source>
</evidence>
<comment type="caution">
    <text evidence="2">The sequence shown here is derived from an EMBL/GenBank/DDBJ whole genome shotgun (WGS) entry which is preliminary data.</text>
</comment>
<evidence type="ECO:0000313" key="3">
    <source>
        <dbReference type="Proteomes" id="UP000266841"/>
    </source>
</evidence>
<feature type="region of interest" description="Disordered" evidence="1">
    <location>
        <begin position="20"/>
        <end position="51"/>
    </location>
</feature>
<gene>
    <name evidence="2" type="ORF">THAOC_35558</name>
</gene>
<feature type="region of interest" description="Disordered" evidence="1">
    <location>
        <begin position="69"/>
        <end position="160"/>
    </location>
</feature>
<protein>
    <submittedName>
        <fullName evidence="2">Uncharacterized protein</fullName>
    </submittedName>
</protein>
<organism evidence="2 3">
    <name type="scientific">Thalassiosira oceanica</name>
    <name type="common">Marine diatom</name>
    <dbReference type="NCBI Taxonomy" id="159749"/>
    <lineage>
        <taxon>Eukaryota</taxon>
        <taxon>Sar</taxon>
        <taxon>Stramenopiles</taxon>
        <taxon>Ochrophyta</taxon>
        <taxon>Bacillariophyta</taxon>
        <taxon>Coscinodiscophyceae</taxon>
        <taxon>Thalassiosirophycidae</taxon>
        <taxon>Thalassiosirales</taxon>
        <taxon>Thalassiosiraceae</taxon>
        <taxon>Thalassiosira</taxon>
    </lineage>
</organism>
<dbReference type="EMBL" id="AGNL01048232">
    <property type="protein sequence ID" value="EJK45806.1"/>
    <property type="molecule type" value="Genomic_DNA"/>
</dbReference>
<accession>K0RA18</accession>
<sequence length="179" mass="19822">MTRTNFFLLEPKAACQERKFHDPATAPTGFTRSRVKSRSWNSRQNSRGGHRSCASCLFSHRFFRCRPPAPLPRTSTATEHLPRTNWPHGIQRRRRRAEFGELNGGPSKEAKKARNDGTLGTLSATTSASTSSSKACGFDGQPQGGALPPRRSVKAPRERRANTLSFGTLFEFIGHVGKL</sequence>
<keyword evidence="3" id="KW-1185">Reference proteome</keyword>
<proteinExistence type="predicted"/>
<evidence type="ECO:0000313" key="2">
    <source>
        <dbReference type="EMBL" id="EJK45806.1"/>
    </source>
</evidence>
<name>K0RA18_THAOC</name>
<dbReference type="AlphaFoldDB" id="K0RA18"/>
<reference evidence="2 3" key="1">
    <citation type="journal article" date="2012" name="Genome Biol.">
        <title>Genome and low-iron response of an oceanic diatom adapted to chronic iron limitation.</title>
        <authorList>
            <person name="Lommer M."/>
            <person name="Specht M."/>
            <person name="Roy A.S."/>
            <person name="Kraemer L."/>
            <person name="Andreson R."/>
            <person name="Gutowska M.A."/>
            <person name="Wolf J."/>
            <person name="Bergner S.V."/>
            <person name="Schilhabel M.B."/>
            <person name="Klostermeier U.C."/>
            <person name="Beiko R.G."/>
            <person name="Rosenstiel P."/>
            <person name="Hippler M."/>
            <person name="Laroche J."/>
        </authorList>
    </citation>
    <scope>NUCLEOTIDE SEQUENCE [LARGE SCALE GENOMIC DNA]</scope>
    <source>
        <strain evidence="2 3">CCMP1005</strain>
    </source>
</reference>
<feature type="compositionally biased region" description="Polar residues" evidence="1">
    <location>
        <begin position="38"/>
        <end position="47"/>
    </location>
</feature>
<dbReference type="Proteomes" id="UP000266841">
    <property type="component" value="Unassembled WGS sequence"/>
</dbReference>
<feature type="compositionally biased region" description="Low complexity" evidence="1">
    <location>
        <begin position="117"/>
        <end position="133"/>
    </location>
</feature>